<evidence type="ECO:0000313" key="2">
    <source>
        <dbReference type="EnsemblPlants" id="KEH17232"/>
    </source>
</evidence>
<gene>
    <name evidence="1" type="ORF">MTR_0030s0270</name>
</gene>
<proteinExistence type="predicted"/>
<protein>
    <submittedName>
        <fullName evidence="1 2">Uncharacterized protein</fullName>
    </submittedName>
</protein>
<reference evidence="2" key="3">
    <citation type="submission" date="2015-06" db="UniProtKB">
        <authorList>
            <consortium name="EnsemblPlants"/>
        </authorList>
    </citation>
    <scope>IDENTIFICATION</scope>
    <source>
        <strain evidence="2">cv. Jemalong A17</strain>
    </source>
</reference>
<dbReference type="EnsemblPlants" id="KEH17232">
    <property type="protein sequence ID" value="KEH17232"/>
    <property type="gene ID" value="MTR_0030s0270"/>
</dbReference>
<keyword evidence="3" id="KW-1185">Reference proteome</keyword>
<dbReference type="HOGENOM" id="CLU_3053464_0_0_1"/>
<organism evidence="1 3">
    <name type="scientific">Medicago truncatula</name>
    <name type="common">Barrel medic</name>
    <name type="synonym">Medicago tribuloides</name>
    <dbReference type="NCBI Taxonomy" id="3880"/>
    <lineage>
        <taxon>Eukaryota</taxon>
        <taxon>Viridiplantae</taxon>
        <taxon>Streptophyta</taxon>
        <taxon>Embryophyta</taxon>
        <taxon>Tracheophyta</taxon>
        <taxon>Spermatophyta</taxon>
        <taxon>Magnoliopsida</taxon>
        <taxon>eudicotyledons</taxon>
        <taxon>Gunneridae</taxon>
        <taxon>Pentapetalae</taxon>
        <taxon>rosids</taxon>
        <taxon>fabids</taxon>
        <taxon>Fabales</taxon>
        <taxon>Fabaceae</taxon>
        <taxon>Papilionoideae</taxon>
        <taxon>50 kb inversion clade</taxon>
        <taxon>NPAAA clade</taxon>
        <taxon>Hologalegina</taxon>
        <taxon>IRL clade</taxon>
        <taxon>Trifolieae</taxon>
        <taxon>Medicago</taxon>
    </lineage>
</organism>
<dbReference type="AlphaFoldDB" id="A0A072TIK6"/>
<dbReference type="EMBL" id="KL402755">
    <property type="protein sequence ID" value="KEH17232.1"/>
    <property type="molecule type" value="Genomic_DNA"/>
</dbReference>
<reference evidence="1 3" key="2">
    <citation type="journal article" date="2014" name="BMC Genomics">
        <title>An improved genome release (version Mt4.0) for the model legume Medicago truncatula.</title>
        <authorList>
            <person name="Tang H."/>
            <person name="Krishnakumar V."/>
            <person name="Bidwell S."/>
            <person name="Rosen B."/>
            <person name="Chan A."/>
            <person name="Zhou S."/>
            <person name="Gentzbittel L."/>
            <person name="Childs K.L."/>
            <person name="Yandell M."/>
            <person name="Gundlach H."/>
            <person name="Mayer K.F."/>
            <person name="Schwartz D.C."/>
            <person name="Town C.D."/>
        </authorList>
    </citation>
    <scope>GENOME REANNOTATION</scope>
    <source>
        <strain evidence="1">A17</strain>
        <strain evidence="2 3">cv. Jemalong A17</strain>
    </source>
</reference>
<evidence type="ECO:0000313" key="3">
    <source>
        <dbReference type="Proteomes" id="UP000002051"/>
    </source>
</evidence>
<accession>A0A072TIK6</accession>
<reference evidence="1 3" key="1">
    <citation type="journal article" date="2011" name="Nature">
        <title>The Medicago genome provides insight into the evolution of rhizobial symbioses.</title>
        <authorList>
            <person name="Young N.D."/>
            <person name="Debelle F."/>
            <person name="Oldroyd G.E."/>
            <person name="Geurts R."/>
            <person name="Cannon S.B."/>
            <person name="Udvardi M.K."/>
            <person name="Benedito V.A."/>
            <person name="Mayer K.F."/>
            <person name="Gouzy J."/>
            <person name="Schoof H."/>
            <person name="Van de Peer Y."/>
            <person name="Proost S."/>
            <person name="Cook D.R."/>
            <person name="Meyers B.C."/>
            <person name="Spannagl M."/>
            <person name="Cheung F."/>
            <person name="De Mita S."/>
            <person name="Krishnakumar V."/>
            <person name="Gundlach H."/>
            <person name="Zhou S."/>
            <person name="Mudge J."/>
            <person name="Bharti A.K."/>
            <person name="Murray J.D."/>
            <person name="Naoumkina M.A."/>
            <person name="Rosen B."/>
            <person name="Silverstein K.A."/>
            <person name="Tang H."/>
            <person name="Rombauts S."/>
            <person name="Zhao P.X."/>
            <person name="Zhou P."/>
            <person name="Barbe V."/>
            <person name="Bardou P."/>
            <person name="Bechner M."/>
            <person name="Bellec A."/>
            <person name="Berger A."/>
            <person name="Berges H."/>
            <person name="Bidwell S."/>
            <person name="Bisseling T."/>
            <person name="Choisne N."/>
            <person name="Couloux A."/>
            <person name="Denny R."/>
            <person name="Deshpande S."/>
            <person name="Dai X."/>
            <person name="Doyle J.J."/>
            <person name="Dudez A.M."/>
            <person name="Farmer A.D."/>
            <person name="Fouteau S."/>
            <person name="Franken C."/>
            <person name="Gibelin C."/>
            <person name="Gish J."/>
            <person name="Goldstein S."/>
            <person name="Gonzalez A.J."/>
            <person name="Green P.J."/>
            <person name="Hallab A."/>
            <person name="Hartog M."/>
            <person name="Hua A."/>
            <person name="Humphray S.J."/>
            <person name="Jeong D.H."/>
            <person name="Jing Y."/>
            <person name="Jocker A."/>
            <person name="Kenton S.M."/>
            <person name="Kim D.J."/>
            <person name="Klee K."/>
            <person name="Lai H."/>
            <person name="Lang C."/>
            <person name="Lin S."/>
            <person name="Macmil S.L."/>
            <person name="Magdelenat G."/>
            <person name="Matthews L."/>
            <person name="McCorrison J."/>
            <person name="Monaghan E.L."/>
            <person name="Mun J.H."/>
            <person name="Najar F.Z."/>
            <person name="Nicholson C."/>
            <person name="Noirot C."/>
            <person name="O'Bleness M."/>
            <person name="Paule C.R."/>
            <person name="Poulain J."/>
            <person name="Prion F."/>
            <person name="Qin B."/>
            <person name="Qu C."/>
            <person name="Retzel E.F."/>
            <person name="Riddle C."/>
            <person name="Sallet E."/>
            <person name="Samain S."/>
            <person name="Samson N."/>
            <person name="Sanders I."/>
            <person name="Saurat O."/>
            <person name="Scarpelli C."/>
            <person name="Schiex T."/>
            <person name="Segurens B."/>
            <person name="Severin A.J."/>
            <person name="Sherrier D.J."/>
            <person name="Shi R."/>
            <person name="Sims S."/>
            <person name="Singer S.R."/>
            <person name="Sinharoy S."/>
            <person name="Sterck L."/>
            <person name="Viollet A."/>
            <person name="Wang B.B."/>
            <person name="Wang K."/>
            <person name="Wang M."/>
            <person name="Wang X."/>
            <person name="Warfsmann J."/>
            <person name="Weissenbach J."/>
            <person name="White D.D."/>
            <person name="White J.D."/>
            <person name="Wiley G.B."/>
            <person name="Wincker P."/>
            <person name="Xing Y."/>
            <person name="Yang L."/>
            <person name="Yao Z."/>
            <person name="Ying F."/>
            <person name="Zhai J."/>
            <person name="Zhou L."/>
            <person name="Zuber A."/>
            <person name="Denarie J."/>
            <person name="Dixon R.A."/>
            <person name="May G.D."/>
            <person name="Schwartz D.C."/>
            <person name="Rogers J."/>
            <person name="Quetier F."/>
            <person name="Town C.D."/>
            <person name="Roe B.A."/>
        </authorList>
    </citation>
    <scope>NUCLEOTIDE SEQUENCE [LARGE SCALE GENOMIC DNA]</scope>
    <source>
        <strain evidence="1">A17</strain>
        <strain evidence="2 3">cv. Jemalong A17</strain>
    </source>
</reference>
<name>A0A072TIK6_MEDTR</name>
<dbReference type="Proteomes" id="UP000002051">
    <property type="component" value="Unassembled WGS sequence"/>
</dbReference>
<evidence type="ECO:0000313" key="1">
    <source>
        <dbReference type="EMBL" id="KEH17232.1"/>
    </source>
</evidence>
<sequence length="54" mass="6187">MKILLYKGVVEVVQNRIAEDCAKEVTQEAIDGPSFHRRTKEVVDRKGIIYIDLV</sequence>